<keyword evidence="2" id="KW-1185">Reference proteome</keyword>
<dbReference type="EMBL" id="ML769742">
    <property type="protein sequence ID" value="KAE9388473.1"/>
    <property type="molecule type" value="Genomic_DNA"/>
</dbReference>
<reference evidence="1" key="1">
    <citation type="journal article" date="2019" name="Environ. Microbiol.">
        <title>Fungal ecological strategies reflected in gene transcription - a case study of two litter decomposers.</title>
        <authorList>
            <person name="Barbi F."/>
            <person name="Kohler A."/>
            <person name="Barry K."/>
            <person name="Baskaran P."/>
            <person name="Daum C."/>
            <person name="Fauchery L."/>
            <person name="Ihrmark K."/>
            <person name="Kuo A."/>
            <person name="LaButti K."/>
            <person name="Lipzen A."/>
            <person name="Morin E."/>
            <person name="Grigoriev I.V."/>
            <person name="Henrissat B."/>
            <person name="Lindahl B."/>
            <person name="Martin F."/>
        </authorList>
    </citation>
    <scope>NUCLEOTIDE SEQUENCE</scope>
    <source>
        <strain evidence="1">JB14</strain>
    </source>
</reference>
<name>A0A6A4GSU2_9AGAR</name>
<accession>A0A6A4GSU2</accession>
<dbReference type="AlphaFoldDB" id="A0A6A4GSU2"/>
<proteinExistence type="predicted"/>
<evidence type="ECO:0000313" key="2">
    <source>
        <dbReference type="Proteomes" id="UP000799118"/>
    </source>
</evidence>
<organism evidence="1 2">
    <name type="scientific">Gymnopus androsaceus JB14</name>
    <dbReference type="NCBI Taxonomy" id="1447944"/>
    <lineage>
        <taxon>Eukaryota</taxon>
        <taxon>Fungi</taxon>
        <taxon>Dikarya</taxon>
        <taxon>Basidiomycota</taxon>
        <taxon>Agaricomycotina</taxon>
        <taxon>Agaricomycetes</taxon>
        <taxon>Agaricomycetidae</taxon>
        <taxon>Agaricales</taxon>
        <taxon>Marasmiineae</taxon>
        <taxon>Omphalotaceae</taxon>
        <taxon>Gymnopus</taxon>
    </lineage>
</organism>
<feature type="non-terminal residue" evidence="1">
    <location>
        <position position="1"/>
    </location>
</feature>
<feature type="non-terminal residue" evidence="1">
    <location>
        <position position="153"/>
    </location>
</feature>
<evidence type="ECO:0000313" key="1">
    <source>
        <dbReference type="EMBL" id="KAE9388473.1"/>
    </source>
</evidence>
<sequence>SPPKNTPTKPTRFLKYAAMEGVPNATMYEFQMKMKGYRPDILADIEMSELVEIGIPPGDVLRLKHAAPVWWTSADVKRQHTNGNGFGEEGLGDPVGKPLISFEKRYKDGSGAARMSGMLEPTDDFFDEIYDWFFYLDAAKAMVPLPPHFMPII</sequence>
<dbReference type="OrthoDB" id="3259884at2759"/>
<dbReference type="Proteomes" id="UP000799118">
    <property type="component" value="Unassembled WGS sequence"/>
</dbReference>
<protein>
    <submittedName>
        <fullName evidence="1">Uncharacterized protein</fullName>
    </submittedName>
</protein>
<gene>
    <name evidence="1" type="ORF">BT96DRAFT_803491</name>
</gene>